<evidence type="ECO:0000313" key="2">
    <source>
        <dbReference type="EMBL" id="TDK30623.1"/>
    </source>
</evidence>
<dbReference type="RefSeq" id="WP_133393705.1">
    <property type="nucleotide sequence ID" value="NZ_SMTG01000004.1"/>
</dbReference>
<dbReference type="Proteomes" id="UP000295543">
    <property type="component" value="Unassembled WGS sequence"/>
</dbReference>
<dbReference type="EMBL" id="SMTG01000004">
    <property type="protein sequence ID" value="TDK30623.1"/>
    <property type="molecule type" value="Genomic_DNA"/>
</dbReference>
<evidence type="ECO:0000313" key="3">
    <source>
        <dbReference type="Proteomes" id="UP000295543"/>
    </source>
</evidence>
<dbReference type="SUPFAM" id="SSF74653">
    <property type="entry name" value="TolA/TonB C-terminal domain"/>
    <property type="match status" value="1"/>
</dbReference>
<dbReference type="Gene3D" id="3.30.1150.10">
    <property type="match status" value="1"/>
</dbReference>
<proteinExistence type="predicted"/>
<evidence type="ECO:0000256" key="1">
    <source>
        <dbReference type="SAM" id="SignalP"/>
    </source>
</evidence>
<protein>
    <submittedName>
        <fullName evidence="2">Protein tonB</fullName>
    </submittedName>
</protein>
<feature type="chain" id="PRO_5020439169" evidence="1">
    <location>
        <begin position="24"/>
        <end position="288"/>
    </location>
</feature>
<dbReference type="AlphaFoldDB" id="A0A4R5U8D4"/>
<gene>
    <name evidence="2" type="ORF">E2F49_09640</name>
</gene>
<reference evidence="2 3" key="1">
    <citation type="submission" date="2019-03" db="EMBL/GenBank/DDBJ databases">
        <title>Luteimonas zhaokaii sp.nov., isolated from the rectal contents of Plateau pika in Yushu, Qinghai Province, China.</title>
        <authorList>
            <person name="Zhang G."/>
        </authorList>
    </citation>
    <scope>NUCLEOTIDE SEQUENCE [LARGE SCALE GENOMIC DNA]</scope>
    <source>
        <strain evidence="2 3">THG-MD21</strain>
    </source>
</reference>
<organism evidence="2 3">
    <name type="scientific">Luteimonas terrae</name>
    <dbReference type="NCBI Taxonomy" id="1530191"/>
    <lineage>
        <taxon>Bacteria</taxon>
        <taxon>Pseudomonadati</taxon>
        <taxon>Pseudomonadota</taxon>
        <taxon>Gammaproteobacteria</taxon>
        <taxon>Lysobacterales</taxon>
        <taxon>Lysobacteraceae</taxon>
        <taxon>Luteimonas</taxon>
    </lineage>
</organism>
<dbReference type="OrthoDB" id="5982524at2"/>
<accession>A0A4R5U8D4</accession>
<keyword evidence="1" id="KW-0732">Signal</keyword>
<keyword evidence="3" id="KW-1185">Reference proteome</keyword>
<comment type="caution">
    <text evidence="2">The sequence shown here is derived from an EMBL/GenBank/DDBJ whole genome shotgun (WGS) entry which is preliminary data.</text>
</comment>
<sequence length="288" mass="31497">MNRTLSALLALAFLAGAAPVVDAQSARQARQEVEASMLVTGHVDIDREGKVSGHAFDKPEKLPAHAVNLIERAIPALRFEPVLVDGAPVLARAKMSVRLVATPVGDSEGNMHVRIASAHFGEEYSDADRTSVRRSDLRPPRYPMNIAQIGGKGTVYLLVKVGRDGKAEDVVAEQVNLTALGNARQMQMIRNTLSKTAIDNALKHWTFTPPEQGEDTNRDYWVVRVPVDFRLADDRETAYGQWSAYHPGQQQRPEWAAPTPPGFSPDTLVAGGVTPETSRFKLLTPFQG</sequence>
<feature type="signal peptide" evidence="1">
    <location>
        <begin position="1"/>
        <end position="23"/>
    </location>
</feature>
<name>A0A4R5U8D4_9GAMM</name>